<evidence type="ECO:0000256" key="3">
    <source>
        <dbReference type="ARBA" id="ARBA00016885"/>
    </source>
</evidence>
<evidence type="ECO:0000256" key="11">
    <source>
        <dbReference type="ARBA" id="ARBA00048679"/>
    </source>
</evidence>
<keyword evidence="5" id="KW-0808">Transferase</keyword>
<evidence type="ECO:0000256" key="1">
    <source>
        <dbReference type="ARBA" id="ARBA00004192"/>
    </source>
</evidence>
<keyword evidence="4 13" id="KW-0723">Serine/threonine-protein kinase</keyword>
<comment type="subcellular location">
    <subcellularLocation>
        <location evidence="1">Host cytoplasm</location>
    </subcellularLocation>
</comment>
<dbReference type="InterPro" id="IPR000719">
    <property type="entry name" value="Prot_kinase_dom"/>
</dbReference>
<keyword evidence="7" id="KW-0418">Kinase</keyword>
<evidence type="ECO:0000256" key="7">
    <source>
        <dbReference type="ARBA" id="ARBA00022777"/>
    </source>
</evidence>
<dbReference type="InterPro" id="IPR008271">
    <property type="entry name" value="Ser/Thr_kinase_AS"/>
</dbReference>
<protein>
    <recommendedName>
        <fullName evidence="3">Serine/threonine-protein kinase 1</fullName>
        <ecNumber evidence="2">2.7.11.1</ecNumber>
    </recommendedName>
</protein>
<dbReference type="SMART" id="SM00220">
    <property type="entry name" value="S_TKc"/>
    <property type="match status" value="1"/>
</dbReference>
<accession>I1ZIJ1</accession>
<feature type="non-terminal residue" evidence="15">
    <location>
        <position position="390"/>
    </location>
</feature>
<name>I1ZIJ1_SCHMD</name>
<organism evidence="15">
    <name type="scientific">Schmidtea mediterranea</name>
    <name type="common">Freshwater planarian flatworm</name>
    <dbReference type="NCBI Taxonomy" id="79327"/>
    <lineage>
        <taxon>Eukaryota</taxon>
        <taxon>Metazoa</taxon>
        <taxon>Spiralia</taxon>
        <taxon>Lophotrochozoa</taxon>
        <taxon>Platyhelminthes</taxon>
        <taxon>Rhabditophora</taxon>
        <taxon>Seriata</taxon>
        <taxon>Tricladida</taxon>
        <taxon>Continenticola</taxon>
        <taxon>Geoplanoidea</taxon>
        <taxon>Dugesiidae</taxon>
        <taxon>Schmidtea</taxon>
    </lineage>
</organism>
<dbReference type="EC" id="2.7.11.1" evidence="2"/>
<reference evidence="15" key="1">
    <citation type="journal article" date="2012" name="Genes Dev.">
        <title>A molecular wound response program associated with regeneration initiation in planarians.</title>
        <authorList>
            <person name="Wenemoser D."/>
            <person name="Lapan S.W."/>
            <person name="Wilkinson A.W."/>
            <person name="Bell G.W."/>
            <person name="Reddien P.W."/>
        </authorList>
    </citation>
    <scope>NUCLEOTIDE SEQUENCE</scope>
</reference>
<evidence type="ECO:0000256" key="9">
    <source>
        <dbReference type="ARBA" id="ARBA00023200"/>
    </source>
</evidence>
<dbReference type="OrthoDB" id="193931at2759"/>
<dbReference type="GO" id="GO:0030430">
    <property type="term" value="C:host cell cytoplasm"/>
    <property type="evidence" value="ECO:0007669"/>
    <property type="project" value="UniProtKB-SubCell"/>
</dbReference>
<dbReference type="InterPro" id="IPR017441">
    <property type="entry name" value="Protein_kinase_ATP_BS"/>
</dbReference>
<dbReference type="Pfam" id="PF00069">
    <property type="entry name" value="Pkinase"/>
    <property type="match status" value="1"/>
</dbReference>
<comment type="similarity">
    <text evidence="13">Belongs to the protein kinase superfamily.</text>
</comment>
<dbReference type="EMBL" id="JX010602">
    <property type="protein sequence ID" value="AFJ24845.1"/>
    <property type="molecule type" value="mRNA"/>
</dbReference>
<keyword evidence="9" id="KW-1035">Host cytoplasm</keyword>
<proteinExistence type="evidence at transcript level"/>
<evidence type="ECO:0000256" key="5">
    <source>
        <dbReference type="ARBA" id="ARBA00022679"/>
    </source>
</evidence>
<dbReference type="SUPFAM" id="SSF56112">
    <property type="entry name" value="Protein kinase-like (PK-like)"/>
    <property type="match status" value="1"/>
</dbReference>
<dbReference type="GO" id="GO:0005737">
    <property type="term" value="C:cytoplasm"/>
    <property type="evidence" value="ECO:0007669"/>
    <property type="project" value="TreeGrafter"/>
</dbReference>
<dbReference type="PANTHER" id="PTHR22984">
    <property type="entry name" value="SERINE/THREONINE-PROTEIN KINASE PIM"/>
    <property type="match status" value="1"/>
</dbReference>
<dbReference type="InterPro" id="IPR011009">
    <property type="entry name" value="Kinase-like_dom_sf"/>
</dbReference>
<dbReference type="InterPro" id="IPR051138">
    <property type="entry name" value="PIM_Ser/Thr_kinase"/>
</dbReference>
<evidence type="ECO:0000256" key="8">
    <source>
        <dbReference type="ARBA" id="ARBA00022840"/>
    </source>
</evidence>
<dbReference type="PROSITE" id="PS00108">
    <property type="entry name" value="PROTEIN_KINASE_ST"/>
    <property type="match status" value="1"/>
</dbReference>
<feature type="binding site" evidence="12">
    <location>
        <position position="53"/>
    </location>
    <ligand>
        <name>ATP</name>
        <dbReference type="ChEBI" id="CHEBI:30616"/>
    </ligand>
</feature>
<dbReference type="PROSITE" id="PS50011">
    <property type="entry name" value="PROTEIN_KINASE_DOM"/>
    <property type="match status" value="1"/>
</dbReference>
<dbReference type="PANTHER" id="PTHR22984:SF25">
    <property type="entry name" value="PROTEIN KINASE DOMAIN-CONTAINING PROTEIN"/>
    <property type="match status" value="1"/>
</dbReference>
<evidence type="ECO:0000259" key="14">
    <source>
        <dbReference type="PROSITE" id="PS50011"/>
    </source>
</evidence>
<evidence type="ECO:0000256" key="13">
    <source>
        <dbReference type="RuleBase" id="RU000304"/>
    </source>
</evidence>
<dbReference type="Gene3D" id="1.10.510.10">
    <property type="entry name" value="Transferase(Phosphotransferase) domain 1"/>
    <property type="match status" value="1"/>
</dbReference>
<feature type="domain" description="Protein kinase" evidence="14">
    <location>
        <begin position="24"/>
        <end position="278"/>
    </location>
</feature>
<evidence type="ECO:0000256" key="10">
    <source>
        <dbReference type="ARBA" id="ARBA00047899"/>
    </source>
</evidence>
<dbReference type="PROSITE" id="PS00107">
    <property type="entry name" value="PROTEIN_KINASE_ATP"/>
    <property type="match status" value="1"/>
</dbReference>
<evidence type="ECO:0000256" key="12">
    <source>
        <dbReference type="PROSITE-ProRule" id="PRU10141"/>
    </source>
</evidence>
<sequence length="390" mass="45248">MDVLDVDLDDVQMSEKLEDFQYEYQSLEIIGEGGFGKVRKAIRRSDKKQVAIKFISNSKITSWHFYSKINKQVPLEIALMCRCRKVDGVIKIFKYFYIKEHKGWYIVMDRFENHIDLFDHITNMGQISEKDASNFMNQLITILINCHNLGVCHRDIKDENIIIDLSTNKIYLIDFGAGGILHDGLYSEFDGTRVYSPPEWIQYKRYHAVPLEIWSLGILLYDMVCGNLPYDNDDGIVNCCLAFRRPISHFCQDLIKNCLERNPENRPSLSNILKHRWFSSFSKSSYSDNSKSTIQLNSSLHSKTNINQTKTLTQAFSYSPESSPRRISGELSPFVTPQSSGFEDVDYVNDESISKQPFFFENSDDFISCHNSKSKHLFQKDKHNNQKNND</sequence>
<evidence type="ECO:0000256" key="6">
    <source>
        <dbReference type="ARBA" id="ARBA00022741"/>
    </source>
</evidence>
<dbReference type="GO" id="GO:0004674">
    <property type="term" value="F:protein serine/threonine kinase activity"/>
    <property type="evidence" value="ECO:0007669"/>
    <property type="project" value="UniProtKB-KW"/>
</dbReference>
<evidence type="ECO:0000256" key="4">
    <source>
        <dbReference type="ARBA" id="ARBA00022527"/>
    </source>
</evidence>
<comment type="catalytic activity">
    <reaction evidence="11">
        <text>L-seryl-[protein] + ATP = O-phospho-L-seryl-[protein] + ADP + H(+)</text>
        <dbReference type="Rhea" id="RHEA:17989"/>
        <dbReference type="Rhea" id="RHEA-COMP:9863"/>
        <dbReference type="Rhea" id="RHEA-COMP:11604"/>
        <dbReference type="ChEBI" id="CHEBI:15378"/>
        <dbReference type="ChEBI" id="CHEBI:29999"/>
        <dbReference type="ChEBI" id="CHEBI:30616"/>
        <dbReference type="ChEBI" id="CHEBI:83421"/>
        <dbReference type="ChEBI" id="CHEBI:456216"/>
        <dbReference type="EC" id="2.7.11.1"/>
    </reaction>
</comment>
<dbReference type="GO" id="GO:0005524">
    <property type="term" value="F:ATP binding"/>
    <property type="evidence" value="ECO:0007669"/>
    <property type="project" value="UniProtKB-UniRule"/>
</dbReference>
<dbReference type="AlphaFoldDB" id="I1ZIJ1"/>
<keyword evidence="6 12" id="KW-0547">Nucleotide-binding</keyword>
<comment type="catalytic activity">
    <reaction evidence="10">
        <text>L-threonyl-[protein] + ATP = O-phospho-L-threonyl-[protein] + ADP + H(+)</text>
        <dbReference type="Rhea" id="RHEA:46608"/>
        <dbReference type="Rhea" id="RHEA-COMP:11060"/>
        <dbReference type="Rhea" id="RHEA-COMP:11605"/>
        <dbReference type="ChEBI" id="CHEBI:15378"/>
        <dbReference type="ChEBI" id="CHEBI:30013"/>
        <dbReference type="ChEBI" id="CHEBI:30616"/>
        <dbReference type="ChEBI" id="CHEBI:61977"/>
        <dbReference type="ChEBI" id="CHEBI:456216"/>
        <dbReference type="EC" id="2.7.11.1"/>
    </reaction>
</comment>
<evidence type="ECO:0000256" key="2">
    <source>
        <dbReference type="ARBA" id="ARBA00012513"/>
    </source>
</evidence>
<evidence type="ECO:0000313" key="15">
    <source>
        <dbReference type="EMBL" id="AFJ24845.1"/>
    </source>
</evidence>
<keyword evidence="8 12" id="KW-0067">ATP-binding</keyword>
<dbReference type="Gene3D" id="3.30.200.20">
    <property type="entry name" value="Phosphorylase Kinase, domain 1"/>
    <property type="match status" value="1"/>
</dbReference>